<dbReference type="RGD" id="1560364">
    <property type="gene designation" value="Vps13c"/>
</dbReference>
<keyword evidence="3" id="KW-0813">Transport</keyword>
<keyword evidence="12" id="KW-1185">Reference proteome</keyword>
<comment type="similarity">
    <text evidence="2">Belongs to the VPS13 family.</text>
</comment>
<feature type="compositionally biased region" description="Basic and acidic residues" evidence="6">
    <location>
        <begin position="1858"/>
        <end position="1877"/>
    </location>
</feature>
<feature type="domain" description="Vacuolar protein sorting-associated protein 13 VPS13 adaptor binding" evidence="9">
    <location>
        <begin position="2433"/>
        <end position="2636"/>
    </location>
</feature>
<evidence type="ECO:0000256" key="3">
    <source>
        <dbReference type="ARBA" id="ARBA00022448"/>
    </source>
</evidence>
<feature type="region of interest" description="Disordered" evidence="6">
    <location>
        <begin position="1858"/>
        <end position="1882"/>
    </location>
</feature>
<dbReference type="PANTHER" id="PTHR16166:SF125">
    <property type="entry name" value="INTERMEMBRANE LIPID TRANSFER PROTEIN VPS13C"/>
    <property type="match status" value="1"/>
</dbReference>
<reference evidence="11" key="2">
    <citation type="submission" date="2025-08" db="UniProtKB">
        <authorList>
            <consortium name="Ensembl"/>
        </authorList>
    </citation>
    <scope>IDENTIFICATION</scope>
    <source>
        <strain evidence="11">Brown Norway</strain>
    </source>
</reference>
<feature type="domain" description="Chorein N-terminal" evidence="7">
    <location>
        <begin position="2"/>
        <end position="1547"/>
    </location>
</feature>
<evidence type="ECO:0000313" key="12">
    <source>
        <dbReference type="Proteomes" id="UP000002494"/>
    </source>
</evidence>
<evidence type="ECO:0000259" key="9">
    <source>
        <dbReference type="Pfam" id="PF25036"/>
    </source>
</evidence>
<feature type="domain" description="Intermembrane lipid transfer protein VPS13-like C-terminal" evidence="10">
    <location>
        <begin position="3494"/>
        <end position="3599"/>
    </location>
</feature>
<gene>
    <name evidence="11" type="primary">Vps13c</name>
</gene>
<reference evidence="11" key="1">
    <citation type="submission" date="2024-01" db="EMBL/GenBank/DDBJ databases">
        <title>GRCr8: a new rat reference genome assembly contstructed from accurate long reads and long range scaffolding.</title>
        <authorList>
            <person name="Doris P.A."/>
            <person name="Kalbfleisch T."/>
            <person name="Li K."/>
            <person name="Howe K."/>
            <person name="Wood J."/>
        </authorList>
    </citation>
    <scope>NUCLEOTIDE SEQUENCE [LARGE SCALE GENOMIC DNA]</scope>
    <source>
        <strain evidence="11">Brown Norway</strain>
    </source>
</reference>
<protein>
    <submittedName>
        <fullName evidence="11">Vacuolar protein sorting 13 homolog C</fullName>
    </submittedName>
</protein>
<evidence type="ECO:0007829" key="13">
    <source>
        <dbReference type="PeptideAtlas" id="A0ABK0MAB2"/>
    </source>
</evidence>
<evidence type="ECO:0000313" key="11">
    <source>
        <dbReference type="Ensembl" id="ENSRNOP00000112067.1"/>
    </source>
</evidence>
<dbReference type="Pfam" id="PF25033">
    <property type="entry name" value="VPS13_M"/>
    <property type="match status" value="1"/>
</dbReference>
<keyword evidence="5" id="KW-0445">Lipid transport</keyword>
<dbReference type="Ensembl" id="ENSRNOT00000133277.1">
    <property type="protein sequence ID" value="ENSRNOP00000112067.1"/>
    <property type="gene ID" value="ENSRNOG00000030213.8"/>
</dbReference>
<dbReference type="Pfam" id="PF25036">
    <property type="entry name" value="VPS13_VAB"/>
    <property type="match status" value="2"/>
</dbReference>
<dbReference type="InterPro" id="IPR009543">
    <property type="entry name" value="VPS13_VAB"/>
</dbReference>
<feature type="domain" description="Vacuolar protein sorting-associated protein 13 VPS13 adaptor binding" evidence="9">
    <location>
        <begin position="2651"/>
        <end position="2915"/>
    </location>
</feature>
<comment type="subcellular location">
    <subcellularLocation>
        <location evidence="1">Lipid droplet</location>
    </subcellularLocation>
</comment>
<evidence type="ECO:0000256" key="6">
    <source>
        <dbReference type="SAM" id="MobiDB-lite"/>
    </source>
</evidence>
<evidence type="ECO:0000256" key="1">
    <source>
        <dbReference type="ARBA" id="ARBA00004502"/>
    </source>
</evidence>
<reference evidence="11" key="3">
    <citation type="submission" date="2025-09" db="UniProtKB">
        <authorList>
            <consortium name="Ensembl"/>
        </authorList>
    </citation>
    <scope>IDENTIFICATION</scope>
    <source>
        <strain evidence="11">Brown Norway</strain>
    </source>
</reference>
<keyword evidence="4" id="KW-0551">Lipid droplet</keyword>
<evidence type="ECO:0000259" key="8">
    <source>
        <dbReference type="Pfam" id="PF25033"/>
    </source>
</evidence>
<dbReference type="InterPro" id="IPR056747">
    <property type="entry name" value="VPS13-like_M"/>
</dbReference>
<evidence type="ECO:0000259" key="10">
    <source>
        <dbReference type="Pfam" id="PF25037"/>
    </source>
</evidence>
<proteinExistence type="evidence at protein level"/>
<dbReference type="Proteomes" id="UP000002494">
    <property type="component" value="Chromosome 8"/>
</dbReference>
<evidence type="ECO:0000256" key="2">
    <source>
        <dbReference type="ARBA" id="ARBA00006545"/>
    </source>
</evidence>
<sequence length="3646" mass="408173">MVLESVVADLLNRFLGDYVENLNKSQLKLGIWGGNVALDNLQIKENALSELDVPFKVKAGQIDKLTLKIPWKNLYGEAVVATLEGLYLLVVPGASIKYDAEKEEKSLQDIKQKELCRIEEALQKAAEKDKPKEAKKDTFLEKLATQVIKNVQVKITDIHIKYEDDVTDPERPLSFGVTLREFSLLTTNEHWTPCILNEAEKIIYKLVKLDSLSAYWNVGCCVSYRGSREHILDQLKCEILTSTNIPPDHQYIFQPISASAKLYMNPGAESEFKTPKLDGNVEVQNIAIELTKPQYLSMIDFLESLDYMVRNAPYRKYRPCLPLHTDCRQWWKYAIDSVLEVHIRRYTRPWSWNNIKNHRQLLKSYKMAYKNKLTQTKVSEEIQKQIQDLEKSLDVFNIILVRQQAQVEVIHSGQKLRKKSSEAGEKRGWFSGFWGKKECKKRDEESSVPETIDDLMTPEEKDKLFTAIGYSENAYNLALPKQYVAHILTLKLLSTSIVVRENRNVPEILRIQIIGLGTQVSQRPGAQALKIEAKLEHWYVTGLRQQDIVPSLVASIGDTTSSLLKIEFETNPENSPADQTLIVQSQPVEVIYDAKTINAVVEFFQSNKGLDLEQITSATLMKLEEIKARTATGLTHIIETRKVLDLRINLKPSYLIIPQTGFHHEKSNLLILDFGTFQLNSKDQGAQKTTNSSLEEIIDKAYDKFDVEIKSVQLLFAKAGENWKKCRFQHPSTMHILQPMDIHVELAKAMVEKDVRMARFKVSGGLPLMHVRISDQKIRDALCLINSIPLPQKSSTQSPERQVASIPVLSGGTKVLLGTSLLLDGVESESDDEYFDAEDGDSQAARPVKASELRKAAEVPNEELVTLLLKFEIKEVVLELTKQQKEEETILVFNVTQLGTEATMRTFDLTAVSYLRKISLDYHEIKGSRKKPIHLVSSSDRPGLDLLKVEYIKVDRNGPSFQTTFEKTEQTVKVAFSSLNLLLQTQALLSSLNYLTTVIPSDSQNAGVAKEVQTITEKQKNSPLQKVMVPSRDSDVIGFRLFAKLNAFCVTVCDEKSNIAEIKIQGLDSSLSLQSKKQSLFARLENIIVTDVDPKTVHKKAVSIVGNEVFRFNLDLYPDATEGDSYTDMSTVDGVVALHVGCIQIVYLHKFLMSLLSFLNNFQVAKEALSAATAQAAEKAATSVKDLAQRSFRVSVDIDLKAPVIVIPQSSLSTNAVVVDLGLIRVHNQFSLVSGEDAVNPPVIDKMKVQLTKLKLCRTAIQSGVSHPDIQLLHPINLEFCVNRNLAANWYHKVPVVEIKGRLDSMNVSLNQEDLNLLFRILAENLGEATEDIDKGKPRIQEIGKTKACQDVSTPQDVHTTQGVPAARVEETRPVDIINVLLNFEIKEVVVTLMKKAEKKGNPLHELKILHLGMEAKVKAHDMTAKAYLRKITMRCFDFPDSKGEPLHIVNSSDVSDGTLLTMLFIKADSDGPDFQTIHDNTKQKLKVSFSSLDLVLHLEALLSLMDFLSCAVPSPDSSSSETESELKPLVGGSRSLAVKAVPSSSEGDVFDLKVTAELNAFNIFICDQKSNIAEIKIHGMDASVSMKAKQTDVFARLKNIIVMNVDSLSIHKKAVSILGDEVFRFQMSLYPDATEGENYGDMSKVDGRLGLKVGCIQIVYVHKFFMSLLSFLNNFQAAKEALSTATVQAAERAASSVKDLAQKSFRLLMDIDLKAPVITIPQSSVSPNVVIADLGLIRVENKFSLVSVEQLSLPPVADKMSVQLTQLKLSRTVLQADSPQHDIEILKPVNMLLSIQRNLSAAWYTQIPGMEITGKLKPMQVALSQDDLTVLMKILLENLGEASSQPSPTQFAQEAARVKRDTRSGPDCLKEQDLAEPKPPGDQTVTLQFDFHFDSLSIVLYNSDGCQESRLSFHNDSFRLGELTLHLMASAGKMFKDGSMNVSLKLKTCTLDDLREGIERATSRMIDKKNDQDGNSSMIDVSYSQDKNGSQIDAVLDKLYVCASVEFLMTVADFFIKAMPESPENIAKDIQIPSRKTAPGRVKMEKDDSVKPNMTLKAMITDPEVVFVANLTKADAPALTASFQCNLSLSTSKLEQMMEASVRDLKVLACPFLRERRGKSVTTVLQPCSLFMEKCTWASGKQNINVMVKEFVIKISPIILNTVMTIMAALSPKTKEEDQEDTAEEKDSLWAIKPITDYNSWFLGVDMATEATESFRDFEHTQIEENCVVAVESVQVTLECGLGHRTVPLLLAESRFSGNIKNWTSLMAAAADMTLEVHYYNETHAVWEPLIERVEGKTPWSLKLNVKKNPLQDKSLMPGDDFIPEPHTAVHISSGSTMNITISKSCLNVFNNLAKGFSEGAASTFDYSLKDRAPFTVRNALGVPMKVQPNRNLRVMGSPEKSDVYDVGAGQHLELEYASLEPSRQGKLSLLSRQESTFFTLTFVPHGYTEVASVPVARPGRRLYNVRNPSASRSDSVLVQIDATEGNKVVTLRSPLQIKNHFSIAFIIYKFVKNVKLLERIGIVKPEEEFHVPLDSYRCQLYVQPAGSLEQQYTQSTTYISWKEELHRSREVRCMLQCPAVEVNFLPLIVNTVALPDELSYIGAHGEDWDPAYIIHLYPPLTLRNLLPYSIRYLLEGTAEAHELAEVLTVDLSVHVRRIGCRMELSVFSPYWLINKTSRVLQYRSEEIHVKHPADFRDIILFSFKKKNIFSKNKVQLKISTSAWSNGFSLDTVGSYGCVKCPATTMEYLVGVSIKMSSFNLSRIVTLTPFCTVANKSSLELEVGEIASDGSIPTNKWHYIASSECIPFWPENLSGKLCVRVVGYEGSSKPFFYNRQDNGTLLSLEDLNGGILVDINTAEHSTVITFSDYHEGSAPALIMNHTQWNVLTYKQSGSQEALVLLPGETRLFAWADPTGTRKLTWSYAANFGEHDLLKDECGQFPYDANIQIHWVSFLDGRQRVLLFTDDVALVSKALQAEEMEQADLEVALSLHSLGLSLVNNENKQEVSYVGVTSSGVVWEMKPKQKWKPFSQKQIMLLEQSYQKHLTSQDRGWIKLDSNFEVNFDKVPMEMRLPLRCPIKRDFLSGIQVEFKQSPHQRSLRARLYWLQVDNQLPGTMFPVVFHPVAPPKSIALDSEPKPFIDVSVITRFNEYSKVLQFKYFMVLIQEMALKVDQGFLGAVIALFTPTSDPEAERKRTKLIQQDIDALNTELLESSMSDMSILSFFEHFHISPVKLHLSLSLGSGGEESDKEKQEMIAIHSVNLLLKSIGATLTDVDDLIFKLAYYEIRYQFYKRDQLMWSVVRHYSEQFLKQMYVLVLGLDVLGNPFGLIRGLSEGVEALFYEPFQGAVQGPEEFAEGLVIGVRSLFGHTVGGAAGVVSRITGSVGKGLAAITMDKEYQQKRREEMGRQPKDFGDSLARGGKGFLRGVVGGVTGIITKPVEGAKKEGAAGFFKGIGKGLVGAVARPTGGIIDMASSTFQGIQRVAESTEEVSSLRPPRLIHEDGIIRPYDRQESEGSDLLENQIKKLEGEAYQFHCTVPGNKRAVLMITNRRVLFIKEVEILGHMSVDWQCLFEDFLCPPGVSENLLKISVKEQGLFHKKDSANVGYLRKIYLKDPITAKRAFEAIESAQSARQQQRLMRQSSVKQ</sequence>
<dbReference type="InterPro" id="IPR026854">
    <property type="entry name" value="VPS13_N"/>
</dbReference>
<evidence type="ECO:0000256" key="5">
    <source>
        <dbReference type="ARBA" id="ARBA00023055"/>
    </source>
</evidence>
<dbReference type="Pfam" id="PF12624">
    <property type="entry name" value="VPS13_N"/>
    <property type="match status" value="1"/>
</dbReference>
<dbReference type="GeneTree" id="ENSGT00950000183083"/>
<dbReference type="Pfam" id="PF25037">
    <property type="entry name" value="VPS13_C"/>
    <property type="match status" value="1"/>
</dbReference>
<dbReference type="InterPro" id="IPR056748">
    <property type="entry name" value="VPS13-like_C"/>
</dbReference>
<dbReference type="InterPro" id="IPR026847">
    <property type="entry name" value="VPS13"/>
</dbReference>
<keyword evidence="13" id="KW-1267">Proteomics identification</keyword>
<evidence type="ECO:0000259" key="7">
    <source>
        <dbReference type="Pfam" id="PF12624"/>
    </source>
</evidence>
<name>A0ABK0MAB2_RAT</name>
<evidence type="ECO:0000256" key="4">
    <source>
        <dbReference type="ARBA" id="ARBA00022677"/>
    </source>
</evidence>
<organism evidence="11 12">
    <name type="scientific">Rattus norvegicus</name>
    <name type="common">Rat</name>
    <dbReference type="NCBI Taxonomy" id="10116"/>
    <lineage>
        <taxon>Eukaryota</taxon>
        <taxon>Metazoa</taxon>
        <taxon>Chordata</taxon>
        <taxon>Craniata</taxon>
        <taxon>Vertebrata</taxon>
        <taxon>Euteleostomi</taxon>
        <taxon>Mammalia</taxon>
        <taxon>Eutheria</taxon>
        <taxon>Euarchontoglires</taxon>
        <taxon>Glires</taxon>
        <taxon>Rodentia</taxon>
        <taxon>Myomorpha</taxon>
        <taxon>Muroidea</taxon>
        <taxon>Muridae</taxon>
        <taxon>Murinae</taxon>
        <taxon>Rattus</taxon>
    </lineage>
</organism>
<dbReference type="PANTHER" id="PTHR16166">
    <property type="entry name" value="VACUOLAR PROTEIN SORTING-ASSOCIATED PROTEIN VPS13"/>
    <property type="match status" value="1"/>
</dbReference>
<feature type="domain" description="VPS13-like middle region" evidence="8">
    <location>
        <begin position="1565"/>
        <end position="2359"/>
    </location>
</feature>
<accession>A0ABK0MAB2</accession>